<dbReference type="Proteomes" id="UP000326396">
    <property type="component" value="Linkage Group LG13"/>
</dbReference>
<reference evidence="1 2" key="1">
    <citation type="submission" date="2019-05" db="EMBL/GenBank/DDBJ databases">
        <title>Mikania micrantha, genome provides insights into the molecular mechanism of rapid growth.</title>
        <authorList>
            <person name="Liu B."/>
        </authorList>
    </citation>
    <scope>NUCLEOTIDE SEQUENCE [LARGE SCALE GENOMIC DNA]</scope>
    <source>
        <strain evidence="1">NLD-2019</strain>
        <tissue evidence="1">Leaf</tissue>
    </source>
</reference>
<keyword evidence="2" id="KW-1185">Reference proteome</keyword>
<protein>
    <submittedName>
        <fullName evidence="1">Uncharacterized protein</fullName>
    </submittedName>
</protein>
<organism evidence="1 2">
    <name type="scientific">Mikania micrantha</name>
    <name type="common">bitter vine</name>
    <dbReference type="NCBI Taxonomy" id="192012"/>
    <lineage>
        <taxon>Eukaryota</taxon>
        <taxon>Viridiplantae</taxon>
        <taxon>Streptophyta</taxon>
        <taxon>Embryophyta</taxon>
        <taxon>Tracheophyta</taxon>
        <taxon>Spermatophyta</taxon>
        <taxon>Magnoliopsida</taxon>
        <taxon>eudicotyledons</taxon>
        <taxon>Gunneridae</taxon>
        <taxon>Pentapetalae</taxon>
        <taxon>asterids</taxon>
        <taxon>campanulids</taxon>
        <taxon>Asterales</taxon>
        <taxon>Asteraceae</taxon>
        <taxon>Asteroideae</taxon>
        <taxon>Heliantheae alliance</taxon>
        <taxon>Eupatorieae</taxon>
        <taxon>Mikania</taxon>
    </lineage>
</organism>
<evidence type="ECO:0000313" key="2">
    <source>
        <dbReference type="Proteomes" id="UP000326396"/>
    </source>
</evidence>
<gene>
    <name evidence="1" type="ORF">E3N88_09899</name>
</gene>
<evidence type="ECO:0000313" key="1">
    <source>
        <dbReference type="EMBL" id="KAD6118628.1"/>
    </source>
</evidence>
<proteinExistence type="predicted"/>
<accession>A0A5N6PA73</accession>
<dbReference type="AlphaFoldDB" id="A0A5N6PA73"/>
<comment type="caution">
    <text evidence="1">The sequence shown here is derived from an EMBL/GenBank/DDBJ whole genome shotgun (WGS) entry which is preliminary data.</text>
</comment>
<sequence>MWLATGVEDVALMGDVTWMKDVALREYVAWTRDIGLVGDVVLKGDALIVKGGEEQNELPWTREKYQQKFAGMHRVREEWPDPLKETIGKLG</sequence>
<dbReference type="EMBL" id="SZYD01000005">
    <property type="protein sequence ID" value="KAD6118628.1"/>
    <property type="molecule type" value="Genomic_DNA"/>
</dbReference>
<name>A0A5N6PA73_9ASTR</name>